<feature type="region of interest" description="Disordered" evidence="1">
    <location>
        <begin position="616"/>
        <end position="662"/>
    </location>
</feature>
<protein>
    <submittedName>
        <fullName evidence="2">Uncharacterized protein</fullName>
    </submittedName>
</protein>
<evidence type="ECO:0000313" key="3">
    <source>
        <dbReference type="Proteomes" id="UP000298030"/>
    </source>
</evidence>
<sequence>MSREWRTFEARSQFPELLTRLPSKYERRAPRWDGSPPSFQAFLDEYSELCDELGILDFDEKKITSLLRYAPNPDIRYMWKLLSTDPRVSANWNDYRSILVENTPGAEEELQYTKGDLEEVVRAFQGKPLRTLTDLSSYWERFFVVSEFLRANGRLSKGQQYEAFLDGLPDCLRRRVHAQIRAEYPTKYPDDPLALHDAFRITSFVLSAYRVEIDDVQPRSRSSGDADASVPVNATPNQTRIVNVAPNEVRTVNRVRNETVTSESTSALVQAVNSFKASMEALSATLRANTSANIVPKTPQASSQSQNTWYYPRDIVNRSPAATGTLSDVYTFCNVETIKEDILSPSPFAFMPLPAPTSLQNSSPQRQIDVHVNEIFSTTTKSSDDNEVSQLEKMVQNTQNKLDVARRKADSLSRPQPAKYEPWNDARKPSNRTSVASTQVLHHPSSTSQTLTSFEPSAAFSSAKNVALTPQYQSEASLEDSATLGDPFERSLASDESPIIVSTYELASANLEGGGSVGKVTSSRPTPPSPHDTQNSPTSAEHDPKSHDASSTNSPVPIDLVTPSIPFSETRSPLSEPIPDQPIASVESVPFQSSHFAASMLLESVEPKAIEHRLLTSESSSPVDSRSVQLQPLAPAESNSSTSVEYRSLTPKSSTSTEYRTVESPPLVLVESKLHASVATRYITSKSSPSVEFKSHTPVESTRASYQVDTAVIRPPPHSPAVNLHTFAHKTPGNNHRLPSAPPSRTAPLTSLPQTHAPEPQKPTEETDRTIFDPGGEY</sequence>
<accession>A0A4Y7T2A4</accession>
<feature type="compositionally biased region" description="Low complexity" evidence="1">
    <location>
        <begin position="617"/>
        <end position="627"/>
    </location>
</feature>
<feature type="region of interest" description="Disordered" evidence="1">
    <location>
        <begin position="403"/>
        <end position="452"/>
    </location>
</feature>
<dbReference type="OrthoDB" id="3252634at2759"/>
<feature type="region of interest" description="Disordered" evidence="1">
    <location>
        <begin position="218"/>
        <end position="237"/>
    </location>
</feature>
<feature type="compositionally biased region" description="Basic and acidic residues" evidence="1">
    <location>
        <begin position="762"/>
        <end position="771"/>
    </location>
</feature>
<feature type="compositionally biased region" description="Polar residues" evidence="1">
    <location>
        <begin position="637"/>
        <end position="659"/>
    </location>
</feature>
<organism evidence="2 3">
    <name type="scientific">Coprinellus micaceus</name>
    <name type="common">Glistening ink-cap mushroom</name>
    <name type="synonym">Coprinus micaceus</name>
    <dbReference type="NCBI Taxonomy" id="71717"/>
    <lineage>
        <taxon>Eukaryota</taxon>
        <taxon>Fungi</taxon>
        <taxon>Dikarya</taxon>
        <taxon>Basidiomycota</taxon>
        <taxon>Agaricomycotina</taxon>
        <taxon>Agaricomycetes</taxon>
        <taxon>Agaricomycetidae</taxon>
        <taxon>Agaricales</taxon>
        <taxon>Agaricineae</taxon>
        <taxon>Psathyrellaceae</taxon>
        <taxon>Coprinellus</taxon>
    </lineage>
</organism>
<feature type="compositionally biased region" description="Polar residues" evidence="1">
    <location>
        <begin position="431"/>
        <end position="452"/>
    </location>
</feature>
<proteinExistence type="predicted"/>
<comment type="caution">
    <text evidence="2">The sequence shown here is derived from an EMBL/GenBank/DDBJ whole genome shotgun (WGS) entry which is preliminary data.</text>
</comment>
<dbReference type="Proteomes" id="UP000298030">
    <property type="component" value="Unassembled WGS sequence"/>
</dbReference>
<reference evidence="2 3" key="1">
    <citation type="journal article" date="2019" name="Nat. Ecol. Evol.">
        <title>Megaphylogeny resolves global patterns of mushroom evolution.</title>
        <authorList>
            <person name="Varga T."/>
            <person name="Krizsan K."/>
            <person name="Foldi C."/>
            <person name="Dima B."/>
            <person name="Sanchez-Garcia M."/>
            <person name="Sanchez-Ramirez S."/>
            <person name="Szollosi G.J."/>
            <person name="Szarkandi J.G."/>
            <person name="Papp V."/>
            <person name="Albert L."/>
            <person name="Andreopoulos W."/>
            <person name="Angelini C."/>
            <person name="Antonin V."/>
            <person name="Barry K.W."/>
            <person name="Bougher N.L."/>
            <person name="Buchanan P."/>
            <person name="Buyck B."/>
            <person name="Bense V."/>
            <person name="Catcheside P."/>
            <person name="Chovatia M."/>
            <person name="Cooper J."/>
            <person name="Damon W."/>
            <person name="Desjardin D."/>
            <person name="Finy P."/>
            <person name="Geml J."/>
            <person name="Haridas S."/>
            <person name="Hughes K."/>
            <person name="Justo A."/>
            <person name="Karasinski D."/>
            <person name="Kautmanova I."/>
            <person name="Kiss B."/>
            <person name="Kocsube S."/>
            <person name="Kotiranta H."/>
            <person name="LaButti K.M."/>
            <person name="Lechner B.E."/>
            <person name="Liimatainen K."/>
            <person name="Lipzen A."/>
            <person name="Lukacs Z."/>
            <person name="Mihaltcheva S."/>
            <person name="Morgado L.N."/>
            <person name="Niskanen T."/>
            <person name="Noordeloos M.E."/>
            <person name="Ohm R.A."/>
            <person name="Ortiz-Santana B."/>
            <person name="Ovrebo C."/>
            <person name="Racz N."/>
            <person name="Riley R."/>
            <person name="Savchenko A."/>
            <person name="Shiryaev A."/>
            <person name="Soop K."/>
            <person name="Spirin V."/>
            <person name="Szebenyi C."/>
            <person name="Tomsovsky M."/>
            <person name="Tulloss R.E."/>
            <person name="Uehling J."/>
            <person name="Grigoriev I.V."/>
            <person name="Vagvolgyi C."/>
            <person name="Papp T."/>
            <person name="Martin F.M."/>
            <person name="Miettinen O."/>
            <person name="Hibbett D.S."/>
            <person name="Nagy L.G."/>
        </authorList>
    </citation>
    <scope>NUCLEOTIDE SEQUENCE [LARGE SCALE GENOMIC DNA]</scope>
    <source>
        <strain evidence="2 3">FP101781</strain>
    </source>
</reference>
<dbReference type="EMBL" id="QPFP01000033">
    <property type="protein sequence ID" value="TEB28287.1"/>
    <property type="molecule type" value="Genomic_DNA"/>
</dbReference>
<dbReference type="AlphaFoldDB" id="A0A4Y7T2A4"/>
<name>A0A4Y7T2A4_COPMI</name>
<evidence type="ECO:0000313" key="2">
    <source>
        <dbReference type="EMBL" id="TEB28287.1"/>
    </source>
</evidence>
<keyword evidence="3" id="KW-1185">Reference proteome</keyword>
<evidence type="ECO:0000256" key="1">
    <source>
        <dbReference type="SAM" id="MobiDB-lite"/>
    </source>
</evidence>
<feature type="region of interest" description="Disordered" evidence="1">
    <location>
        <begin position="728"/>
        <end position="778"/>
    </location>
</feature>
<gene>
    <name evidence="2" type="ORF">FA13DRAFT_1815861</name>
</gene>
<feature type="region of interest" description="Disordered" evidence="1">
    <location>
        <begin position="513"/>
        <end position="581"/>
    </location>
</feature>